<reference evidence="1 2" key="1">
    <citation type="submission" date="2024-06" db="EMBL/GenBank/DDBJ databases">
        <title>A chromosome level genome sequence of Diviner's sage (Salvia divinorum).</title>
        <authorList>
            <person name="Ford S.A."/>
            <person name="Ro D.-K."/>
            <person name="Ness R.W."/>
            <person name="Phillips M.A."/>
        </authorList>
    </citation>
    <scope>NUCLEOTIDE SEQUENCE [LARGE SCALE GENOMIC DNA]</scope>
    <source>
        <strain evidence="1">SAF-2024a</strain>
        <tissue evidence="1">Leaf</tissue>
    </source>
</reference>
<gene>
    <name evidence="1" type="ORF">AAHA92_29062</name>
</gene>
<protein>
    <submittedName>
        <fullName evidence="1">Uncharacterized protein</fullName>
    </submittedName>
</protein>
<dbReference type="AlphaFoldDB" id="A0ABD1FXJ2"/>
<name>A0ABD1FXJ2_SALDI</name>
<dbReference type="Proteomes" id="UP001567538">
    <property type="component" value="Unassembled WGS sequence"/>
</dbReference>
<proteinExistence type="predicted"/>
<comment type="caution">
    <text evidence="1">The sequence shown here is derived from an EMBL/GenBank/DDBJ whole genome shotgun (WGS) entry which is preliminary data.</text>
</comment>
<evidence type="ECO:0000313" key="2">
    <source>
        <dbReference type="Proteomes" id="UP001567538"/>
    </source>
</evidence>
<keyword evidence="2" id="KW-1185">Reference proteome</keyword>
<organism evidence="1 2">
    <name type="scientific">Salvia divinorum</name>
    <name type="common">Maria pastora</name>
    <name type="synonym">Diviner's sage</name>
    <dbReference type="NCBI Taxonomy" id="28513"/>
    <lineage>
        <taxon>Eukaryota</taxon>
        <taxon>Viridiplantae</taxon>
        <taxon>Streptophyta</taxon>
        <taxon>Embryophyta</taxon>
        <taxon>Tracheophyta</taxon>
        <taxon>Spermatophyta</taxon>
        <taxon>Magnoliopsida</taxon>
        <taxon>eudicotyledons</taxon>
        <taxon>Gunneridae</taxon>
        <taxon>Pentapetalae</taxon>
        <taxon>asterids</taxon>
        <taxon>lamiids</taxon>
        <taxon>Lamiales</taxon>
        <taxon>Lamiaceae</taxon>
        <taxon>Nepetoideae</taxon>
        <taxon>Mentheae</taxon>
        <taxon>Salviinae</taxon>
        <taxon>Salvia</taxon>
        <taxon>Salvia subgen. Calosphace</taxon>
    </lineage>
</organism>
<evidence type="ECO:0000313" key="1">
    <source>
        <dbReference type="EMBL" id="KAL1536402.1"/>
    </source>
</evidence>
<accession>A0ABD1FXJ2</accession>
<dbReference type="EMBL" id="JBEAFC010000011">
    <property type="protein sequence ID" value="KAL1536402.1"/>
    <property type="molecule type" value="Genomic_DNA"/>
</dbReference>
<sequence length="148" mass="16286">MQLRRSVVYIDTKKLNLCPTRNSCSITALKHGVAAAEAGGLPANYRRDGSLATASNAARANVNTESIARMGQRWRIGSKDGTAARSRQQQCHGRDVREWRGRLAPVLTATQCEAAAAVRRVSRWRRDASREREALCSDGSPFEFGADR</sequence>